<dbReference type="GO" id="GO:0004674">
    <property type="term" value="F:protein serine/threonine kinase activity"/>
    <property type="evidence" value="ECO:0007669"/>
    <property type="project" value="UniProtKB-KW"/>
</dbReference>
<feature type="compositionally biased region" description="Basic and acidic residues" evidence="6">
    <location>
        <begin position="72"/>
        <end position="89"/>
    </location>
</feature>
<dbReference type="FunFam" id="1.10.510.10:FF:000571">
    <property type="entry name" value="Maternal embryonic leucine zipper kinase"/>
    <property type="match status" value="1"/>
</dbReference>
<evidence type="ECO:0000313" key="8">
    <source>
        <dbReference type="EMBL" id="ODV75958.1"/>
    </source>
</evidence>
<dbReference type="GO" id="GO:0005737">
    <property type="term" value="C:cytoplasm"/>
    <property type="evidence" value="ECO:0007669"/>
    <property type="project" value="TreeGrafter"/>
</dbReference>
<dbReference type="CDD" id="cd06627">
    <property type="entry name" value="STKc_Cdc7_like"/>
    <property type="match status" value="1"/>
</dbReference>
<evidence type="ECO:0000256" key="5">
    <source>
        <dbReference type="PROSITE-ProRule" id="PRU10141"/>
    </source>
</evidence>
<feature type="compositionally biased region" description="Low complexity" evidence="6">
    <location>
        <begin position="43"/>
        <end position="53"/>
    </location>
</feature>
<dbReference type="SMART" id="SM00220">
    <property type="entry name" value="S_TKc"/>
    <property type="match status" value="1"/>
</dbReference>
<evidence type="ECO:0000256" key="3">
    <source>
        <dbReference type="ARBA" id="ARBA00022741"/>
    </source>
</evidence>
<evidence type="ECO:0000256" key="4">
    <source>
        <dbReference type="ARBA" id="ARBA00022840"/>
    </source>
</evidence>
<keyword evidence="9" id="KW-1185">Reference proteome</keyword>
<dbReference type="Gene3D" id="1.10.510.10">
    <property type="entry name" value="Transferase(Phosphotransferase) domain 1"/>
    <property type="match status" value="1"/>
</dbReference>
<evidence type="ECO:0000256" key="6">
    <source>
        <dbReference type="SAM" id="MobiDB-lite"/>
    </source>
</evidence>
<dbReference type="InterPro" id="IPR017441">
    <property type="entry name" value="Protein_kinase_ATP_BS"/>
</dbReference>
<dbReference type="InterPro" id="IPR001245">
    <property type="entry name" value="Ser-Thr/Tyr_kinase_cat_dom"/>
</dbReference>
<keyword evidence="4 5" id="KW-0067">ATP-binding</keyword>
<dbReference type="SUPFAM" id="SSF48371">
    <property type="entry name" value="ARM repeat"/>
    <property type="match status" value="1"/>
</dbReference>
<dbReference type="SUPFAM" id="SSF56112">
    <property type="entry name" value="Protein kinase-like (PK-like)"/>
    <property type="match status" value="1"/>
</dbReference>
<dbReference type="PANTHER" id="PTHR48012">
    <property type="entry name" value="STERILE20-LIKE KINASE, ISOFORM B-RELATED"/>
    <property type="match status" value="1"/>
</dbReference>
<dbReference type="OrthoDB" id="3980450at2759"/>
<keyword evidence="2" id="KW-0418">Kinase</keyword>
<dbReference type="InterPro" id="IPR011989">
    <property type="entry name" value="ARM-like"/>
</dbReference>
<feature type="compositionally biased region" description="Polar residues" evidence="6">
    <location>
        <begin position="54"/>
        <end position="64"/>
    </location>
</feature>
<proteinExistence type="predicted"/>
<dbReference type="OMA" id="HLNEMAA"/>
<dbReference type="PROSITE" id="PS00108">
    <property type="entry name" value="PROTEIN_KINASE_ST"/>
    <property type="match status" value="1"/>
</dbReference>
<evidence type="ECO:0000259" key="7">
    <source>
        <dbReference type="PROSITE" id="PS50011"/>
    </source>
</evidence>
<dbReference type="EC" id="2.7.11.1" evidence="1"/>
<evidence type="ECO:0000256" key="2">
    <source>
        <dbReference type="ARBA" id="ARBA00022527"/>
    </source>
</evidence>
<keyword evidence="2" id="KW-0808">Transferase</keyword>
<dbReference type="GO" id="GO:0005524">
    <property type="term" value="F:ATP binding"/>
    <property type="evidence" value="ECO:0007669"/>
    <property type="project" value="UniProtKB-UniRule"/>
</dbReference>
<dbReference type="InterPro" id="IPR008271">
    <property type="entry name" value="Ser/Thr_kinase_AS"/>
</dbReference>
<feature type="region of interest" description="Disordered" evidence="6">
    <location>
        <begin position="35"/>
        <end position="109"/>
    </location>
</feature>
<keyword evidence="2" id="KW-0723">Serine/threonine-protein kinase</keyword>
<dbReference type="EMBL" id="KV453925">
    <property type="protein sequence ID" value="ODV75958.1"/>
    <property type="molecule type" value="Genomic_DNA"/>
</dbReference>
<dbReference type="PANTHER" id="PTHR48012:SF26">
    <property type="entry name" value="SERINE_THREONINE-PROTEIN KINASE DDB_G0283821-RELATED"/>
    <property type="match status" value="1"/>
</dbReference>
<dbReference type="Gene3D" id="1.25.10.10">
    <property type="entry name" value="Leucine-rich Repeat Variant"/>
    <property type="match status" value="1"/>
</dbReference>
<dbReference type="STRING" id="983966.A0A1E4S908"/>
<dbReference type="InterPro" id="IPR050629">
    <property type="entry name" value="STE20/SPS1-PAK"/>
</dbReference>
<feature type="domain" description="Protein kinase" evidence="7">
    <location>
        <begin position="149"/>
        <end position="399"/>
    </location>
</feature>
<organism evidence="8 9">
    <name type="scientific">Cyberlindnera jadinii (strain ATCC 18201 / CBS 1600 / BCRC 20928 / JCM 3617 / NBRC 0987 / NRRL Y-1542)</name>
    <name type="common">Torula yeast</name>
    <name type="synonym">Candida utilis</name>
    <dbReference type="NCBI Taxonomy" id="983966"/>
    <lineage>
        <taxon>Eukaryota</taxon>
        <taxon>Fungi</taxon>
        <taxon>Dikarya</taxon>
        <taxon>Ascomycota</taxon>
        <taxon>Saccharomycotina</taxon>
        <taxon>Saccharomycetes</taxon>
        <taxon>Phaffomycetales</taxon>
        <taxon>Phaffomycetaceae</taxon>
        <taxon>Cyberlindnera</taxon>
    </lineage>
</organism>
<reference evidence="8 9" key="1">
    <citation type="journal article" date="2016" name="Proc. Natl. Acad. Sci. U.S.A.">
        <title>Comparative genomics of biotechnologically important yeasts.</title>
        <authorList>
            <person name="Riley R."/>
            <person name="Haridas S."/>
            <person name="Wolfe K.H."/>
            <person name="Lopes M.R."/>
            <person name="Hittinger C.T."/>
            <person name="Goeker M."/>
            <person name="Salamov A.A."/>
            <person name="Wisecaver J.H."/>
            <person name="Long T.M."/>
            <person name="Calvey C.H."/>
            <person name="Aerts A.L."/>
            <person name="Barry K.W."/>
            <person name="Choi C."/>
            <person name="Clum A."/>
            <person name="Coughlan A.Y."/>
            <person name="Deshpande S."/>
            <person name="Douglass A.P."/>
            <person name="Hanson S.J."/>
            <person name="Klenk H.-P."/>
            <person name="LaButti K.M."/>
            <person name="Lapidus A."/>
            <person name="Lindquist E.A."/>
            <person name="Lipzen A.M."/>
            <person name="Meier-Kolthoff J.P."/>
            <person name="Ohm R.A."/>
            <person name="Otillar R.P."/>
            <person name="Pangilinan J.L."/>
            <person name="Peng Y."/>
            <person name="Rokas A."/>
            <person name="Rosa C.A."/>
            <person name="Scheuner C."/>
            <person name="Sibirny A.A."/>
            <person name="Slot J.C."/>
            <person name="Stielow J.B."/>
            <person name="Sun H."/>
            <person name="Kurtzman C.P."/>
            <person name="Blackwell M."/>
            <person name="Grigoriev I.V."/>
            <person name="Jeffries T.W."/>
        </authorList>
    </citation>
    <scope>NUCLEOTIDE SEQUENCE [LARGE SCALE GENOMIC DNA]</scope>
    <source>
        <strain evidence="9">ATCC 18201 / CBS 1600 / BCRC 20928 / JCM 3617 / NBRC 0987 / NRRL Y-1542</strain>
    </source>
</reference>
<dbReference type="Pfam" id="PF00069">
    <property type="entry name" value="Pkinase"/>
    <property type="match status" value="1"/>
</dbReference>
<evidence type="ECO:0000313" key="9">
    <source>
        <dbReference type="Proteomes" id="UP000094389"/>
    </source>
</evidence>
<dbReference type="Proteomes" id="UP000094389">
    <property type="component" value="Unassembled WGS sequence"/>
</dbReference>
<dbReference type="GeneID" id="30988391"/>
<evidence type="ECO:0000256" key="1">
    <source>
        <dbReference type="ARBA" id="ARBA00012513"/>
    </source>
</evidence>
<gene>
    <name evidence="8" type="ORF">CYBJADRAFT_165335</name>
</gene>
<dbReference type="PROSITE" id="PS50011">
    <property type="entry name" value="PROTEIN_KINASE_DOM"/>
    <property type="match status" value="1"/>
</dbReference>
<dbReference type="PROSITE" id="PS00107">
    <property type="entry name" value="PROTEIN_KINASE_ATP"/>
    <property type="match status" value="1"/>
</dbReference>
<keyword evidence="3 5" id="KW-0547">Nucleotide-binding</keyword>
<dbReference type="AlphaFoldDB" id="A0A1E4S908"/>
<dbReference type="InterPro" id="IPR000719">
    <property type="entry name" value="Prot_kinase_dom"/>
</dbReference>
<dbReference type="PRINTS" id="PR00109">
    <property type="entry name" value="TYRKINASE"/>
</dbReference>
<dbReference type="InterPro" id="IPR011009">
    <property type="entry name" value="Kinase-like_dom_sf"/>
</dbReference>
<dbReference type="RefSeq" id="XP_020072997.1">
    <property type="nucleotide sequence ID" value="XM_020213995.1"/>
</dbReference>
<protein>
    <recommendedName>
        <fullName evidence="1">non-specific serine/threonine protein kinase</fullName>
        <ecNumber evidence="1">2.7.11.1</ecNumber>
    </recommendedName>
</protein>
<feature type="binding site" evidence="5">
    <location>
        <position position="178"/>
    </location>
    <ligand>
        <name>ATP</name>
        <dbReference type="ChEBI" id="CHEBI:30616"/>
    </ligand>
</feature>
<sequence length="1011" mass="114615">MDPNVSKSMFLDKFKDDDDYSEEFSIVEENELLLSPKFKRLQSSPPRSSSSSPTKSGHNENFGTFDSIPDLQFKEPPKTPTKTRSESRIPLKHMNRKPPQPKFLPRTPTKIHGLGYSKRPEMKVSLTPAQRLEKKSGRMITTNDILASYEFKENIGKGAFANVYRAINKITGDQVAVKEILIEDDDNILELMSEIDLLKILKHRNIVKYHGFIRNERKLFIFLEYCSGGSLRSYYKKHGPLTEDAVITYIKQVLEGLMYLHEQGVVHRDVKAANILLTSGGAIKLTDFGVSTKVSSSTIKTFSIAGTPNWMAPEIISMDGTSTASDIWSVGATVLELLTAEPPYAHLNEMAALHAIVTDEFPPLPQFISPECHSFLLECFEKQPAKRLTAKQLRDHPWLTSQVRGNRIVDSIMLSRSRRASRLVEQDFNSIKRLHTKKFLPLSTNTLKHGDSEANKFLDDDLPQEFRDLEINSSNLSAKMFEPVSMTCKNDKVSELIESFYQHEDDLDVLTRLNLELGQAGKLVGSFVTTEFVFRVIQAMETKIGVETELTGAYLTLLHNLFKLSDLAIHDFTDLGGLPLLTNCLHSNNERQIRHHASEILTERFQRNSCSLRVFVQSGGLRTALKLLEEDFVEDQVLPQSVIGIISQSFKDRVVPEKILQLILLSFPNFLDWISVMVLHSTNVKNSLLADSLIDIICFTEGSKLLNLKPIFLNSIFKAYNKLTKVNQIKLLKFFKSVNVNDLPDSASMVKFLTKTIKRDVTNTSQTDSDTLSLCCSLLFSMCHLNHARQVTLVRLGGISIVQELLNTTLPCSEFVIPLMCEFALNPTLTKHVMDEKTGLVRNYLELLIDPTWQANALDSLTTLHEKCGDDRIAQAILNDKYHFILQSFLVEHTLNYELYMERLVRFLSTYSKSIVVNQIRLAYLNDDQIVGTIITRIGEYKSDLVILIDLFKLLKIIMLNNAYYSNYDRIINFLKSLKKTKVLLVDQLINEILSSDSESTGTIMKPPCSS</sequence>
<dbReference type="InterPro" id="IPR016024">
    <property type="entry name" value="ARM-type_fold"/>
</dbReference>
<accession>A0A1E4S908</accession>
<name>A0A1E4S908_CYBJN</name>